<evidence type="ECO:0000259" key="1">
    <source>
        <dbReference type="PROSITE" id="PS51742"/>
    </source>
</evidence>
<gene>
    <name evidence="2" type="ORF">E0E05_04385</name>
</gene>
<evidence type="ECO:0000313" key="2">
    <source>
        <dbReference type="EMBL" id="QBK29903.1"/>
    </source>
</evidence>
<sequence length="140" mass="14422">MGELVHAEAGSVGRVVYGRVRPNEDLVTAIETICDEAGVLNGFIRGSLGSLTDACVDCGDGSETVVYGPAVEVVGLAGEVRTAAGGKPVAVLHGMIAGPDGRIGGGRFMRGKNLVCVTFELAIEEWVVSETPENAAEPRP</sequence>
<keyword evidence="3" id="KW-1185">Reference proteome</keyword>
<protein>
    <submittedName>
        <fullName evidence="2">DNA-binding protein</fullName>
    </submittedName>
</protein>
<dbReference type="KEGG" id="rpod:E0E05_04385"/>
<organism evidence="2 3">
    <name type="scientific">Roseitalea porphyridii</name>
    <dbReference type="NCBI Taxonomy" id="1852022"/>
    <lineage>
        <taxon>Bacteria</taxon>
        <taxon>Pseudomonadati</taxon>
        <taxon>Pseudomonadota</taxon>
        <taxon>Alphaproteobacteria</taxon>
        <taxon>Hyphomicrobiales</taxon>
        <taxon>Ahrensiaceae</taxon>
        <taxon>Roseitalea</taxon>
    </lineage>
</organism>
<dbReference type="OrthoDB" id="8720942at2"/>
<feature type="domain" description="PPC" evidence="1">
    <location>
        <begin position="10"/>
        <end position="140"/>
    </location>
</feature>
<keyword evidence="2" id="KW-0238">DNA-binding</keyword>
<dbReference type="Pfam" id="PF03479">
    <property type="entry name" value="PCC"/>
    <property type="match status" value="1"/>
</dbReference>
<dbReference type="InterPro" id="IPR005175">
    <property type="entry name" value="PPC_dom"/>
</dbReference>
<evidence type="ECO:0000313" key="3">
    <source>
        <dbReference type="Proteomes" id="UP000293719"/>
    </source>
</evidence>
<dbReference type="EMBL" id="CP036532">
    <property type="protein sequence ID" value="QBK29903.1"/>
    <property type="molecule type" value="Genomic_DNA"/>
</dbReference>
<dbReference type="PROSITE" id="PS51742">
    <property type="entry name" value="PPC"/>
    <property type="match status" value="1"/>
</dbReference>
<dbReference type="AlphaFoldDB" id="A0A4P6UZG8"/>
<dbReference type="CDD" id="cd11378">
    <property type="entry name" value="DUF296"/>
    <property type="match status" value="1"/>
</dbReference>
<reference evidence="2 3" key="1">
    <citation type="journal article" date="2017" name="Int. J. Syst. Evol. Microbiol.">
        <title>Roseitalea porphyridii gen. nov., sp. nov., isolated from a red alga, and reclassification of Hoeflea suaedae Chung et al. 2013 as Pseudohoeflea suaedae gen. nov., comb. nov.</title>
        <authorList>
            <person name="Hyeon J.W."/>
            <person name="Jeong S.E."/>
            <person name="Baek K."/>
            <person name="Jeon C.O."/>
        </authorList>
    </citation>
    <scope>NUCLEOTIDE SEQUENCE [LARGE SCALE GENOMIC DNA]</scope>
    <source>
        <strain evidence="2 3">MA7-20</strain>
    </source>
</reference>
<accession>A0A4P6UZG8</accession>
<dbReference type="SUPFAM" id="SSF117856">
    <property type="entry name" value="AF0104/ALDC/Ptd012-like"/>
    <property type="match status" value="1"/>
</dbReference>
<dbReference type="GO" id="GO:0003677">
    <property type="term" value="F:DNA binding"/>
    <property type="evidence" value="ECO:0007669"/>
    <property type="project" value="UniProtKB-KW"/>
</dbReference>
<proteinExistence type="predicted"/>
<name>A0A4P6UZG8_9HYPH</name>
<dbReference type="Gene3D" id="3.30.1330.80">
    <property type="entry name" value="Hypothetical protein, similar to alpha- acetolactate decarboxylase, domain 2"/>
    <property type="match status" value="1"/>
</dbReference>
<dbReference type="RefSeq" id="WP_131615614.1">
    <property type="nucleotide sequence ID" value="NZ_CP036532.1"/>
</dbReference>
<dbReference type="GeneID" id="90766525"/>
<dbReference type="Proteomes" id="UP000293719">
    <property type="component" value="Chromosome"/>
</dbReference>